<dbReference type="InterPro" id="IPR009057">
    <property type="entry name" value="Homeodomain-like_sf"/>
</dbReference>
<evidence type="ECO:0000313" key="6">
    <source>
        <dbReference type="EMBL" id="EJF41745.1"/>
    </source>
</evidence>
<dbReference type="PATRIC" id="fig|1125717.3.peg.1398"/>
<dbReference type="SUPFAM" id="SSF46689">
    <property type="entry name" value="Homeodomain-like"/>
    <property type="match status" value="1"/>
</dbReference>
<keyword evidence="3" id="KW-0804">Transcription</keyword>
<feature type="domain" description="HTH tetR-type" evidence="5">
    <location>
        <begin position="1"/>
        <end position="50"/>
    </location>
</feature>
<accession>J1H808</accession>
<proteinExistence type="predicted"/>
<keyword evidence="7" id="KW-1185">Reference proteome</keyword>
<dbReference type="Gene3D" id="1.10.10.60">
    <property type="entry name" value="Homeodomain-like"/>
    <property type="match status" value="1"/>
</dbReference>
<evidence type="ECO:0000256" key="2">
    <source>
        <dbReference type="ARBA" id="ARBA00023125"/>
    </source>
</evidence>
<comment type="caution">
    <text evidence="6">The sequence shown here is derived from an EMBL/GenBank/DDBJ whole genome shotgun (WGS) entry which is preliminary data.</text>
</comment>
<evidence type="ECO:0000256" key="4">
    <source>
        <dbReference type="PROSITE-ProRule" id="PRU00335"/>
    </source>
</evidence>
<dbReference type="SUPFAM" id="SSF48498">
    <property type="entry name" value="Tetracyclin repressor-like, C-terminal domain"/>
    <property type="match status" value="1"/>
</dbReference>
<dbReference type="Pfam" id="PF00440">
    <property type="entry name" value="TetR_N"/>
    <property type="match status" value="1"/>
</dbReference>
<keyword evidence="1" id="KW-0805">Transcription regulation</keyword>
<dbReference type="PANTHER" id="PTHR30055:SF148">
    <property type="entry name" value="TETR-FAMILY TRANSCRIPTIONAL REGULATOR"/>
    <property type="match status" value="1"/>
</dbReference>
<dbReference type="InterPro" id="IPR001647">
    <property type="entry name" value="HTH_TetR"/>
</dbReference>
<dbReference type="PANTHER" id="PTHR30055">
    <property type="entry name" value="HTH-TYPE TRANSCRIPTIONAL REGULATOR RUTR"/>
    <property type="match status" value="1"/>
</dbReference>
<dbReference type="EMBL" id="AKFS01000226">
    <property type="protein sequence ID" value="EJF41745.1"/>
    <property type="molecule type" value="Genomic_DNA"/>
</dbReference>
<dbReference type="Gene3D" id="1.10.357.10">
    <property type="entry name" value="Tetracycline Repressor, domain 2"/>
    <property type="match status" value="1"/>
</dbReference>
<sequence>MELLSARGYAGLRIDDVARAAGVAKSTVYRRWPSLASLAVDAIASRIGERSHTPTGDPAADLRALCEELVAPLSRGGPSWLSAALGLHQHDDEALRAEYRRRIIDPPRLMLRNALERLNAVGRLSPAATPEAWADYIIGAAVYRIAILREPISADDVSSALDGIIVPAAPAPPGGPRPS</sequence>
<evidence type="ECO:0000256" key="3">
    <source>
        <dbReference type="ARBA" id="ARBA00023163"/>
    </source>
</evidence>
<feature type="DNA-binding region" description="H-T-H motif" evidence="4">
    <location>
        <begin position="13"/>
        <end position="32"/>
    </location>
</feature>
<dbReference type="InterPro" id="IPR050109">
    <property type="entry name" value="HTH-type_TetR-like_transc_reg"/>
</dbReference>
<dbReference type="Proteomes" id="UP000004578">
    <property type="component" value="Unassembled WGS sequence"/>
</dbReference>
<dbReference type="GO" id="GO:0000976">
    <property type="term" value="F:transcription cis-regulatory region binding"/>
    <property type="evidence" value="ECO:0007669"/>
    <property type="project" value="TreeGrafter"/>
</dbReference>
<organism evidence="6 7">
    <name type="scientific">Schaalia georgiae F0490</name>
    <dbReference type="NCBI Taxonomy" id="1125717"/>
    <lineage>
        <taxon>Bacteria</taxon>
        <taxon>Bacillati</taxon>
        <taxon>Actinomycetota</taxon>
        <taxon>Actinomycetes</taxon>
        <taxon>Actinomycetales</taxon>
        <taxon>Actinomycetaceae</taxon>
        <taxon>Schaalia</taxon>
    </lineage>
</organism>
<dbReference type="GO" id="GO:0003700">
    <property type="term" value="F:DNA-binding transcription factor activity"/>
    <property type="evidence" value="ECO:0007669"/>
    <property type="project" value="TreeGrafter"/>
</dbReference>
<evidence type="ECO:0000313" key="7">
    <source>
        <dbReference type="Proteomes" id="UP000004578"/>
    </source>
</evidence>
<keyword evidence="2 4" id="KW-0238">DNA-binding</keyword>
<dbReference type="InterPro" id="IPR036271">
    <property type="entry name" value="Tet_transcr_reg_TetR-rel_C_sf"/>
</dbReference>
<dbReference type="AlphaFoldDB" id="J1H808"/>
<reference evidence="6 7" key="1">
    <citation type="submission" date="2012-05" db="EMBL/GenBank/DDBJ databases">
        <authorList>
            <person name="Harkins D.M."/>
            <person name="Madupu R."/>
            <person name="Durkin A.S."/>
            <person name="Torralba M."/>
            <person name="Methe B."/>
            <person name="Sutton G.G."/>
            <person name="Nelson K.E."/>
        </authorList>
    </citation>
    <scope>NUCLEOTIDE SEQUENCE [LARGE SCALE GENOMIC DNA]</scope>
    <source>
        <strain evidence="6 7">F0490</strain>
    </source>
</reference>
<dbReference type="InterPro" id="IPR011075">
    <property type="entry name" value="TetR_C"/>
</dbReference>
<evidence type="ECO:0000256" key="1">
    <source>
        <dbReference type="ARBA" id="ARBA00023015"/>
    </source>
</evidence>
<evidence type="ECO:0000259" key="5">
    <source>
        <dbReference type="PROSITE" id="PS50977"/>
    </source>
</evidence>
<protein>
    <submittedName>
        <fullName evidence="6">Transcriptional regulator, TetR family</fullName>
    </submittedName>
</protein>
<gene>
    <name evidence="6" type="ORF">HMPREF1317_0233</name>
</gene>
<name>J1H808_9ACTO</name>
<dbReference type="PROSITE" id="PS50977">
    <property type="entry name" value="HTH_TETR_2"/>
    <property type="match status" value="1"/>
</dbReference>
<dbReference type="Pfam" id="PF16859">
    <property type="entry name" value="TetR_C_11"/>
    <property type="match status" value="1"/>
</dbReference>